<dbReference type="Pfam" id="PF01243">
    <property type="entry name" value="PNPOx_N"/>
    <property type="match status" value="1"/>
</dbReference>
<feature type="domain" description="Pyridoxamine 5'-phosphate oxidase N-terminal" evidence="1">
    <location>
        <begin position="42"/>
        <end position="156"/>
    </location>
</feature>
<name>A0A5N5WA01_STRMB</name>
<proteinExistence type="predicted"/>
<dbReference type="AlphaFoldDB" id="A0A5N5WA01"/>
<dbReference type="SUPFAM" id="SSF50475">
    <property type="entry name" value="FMN-binding split barrel"/>
    <property type="match status" value="1"/>
</dbReference>
<dbReference type="InterPro" id="IPR011576">
    <property type="entry name" value="Pyridox_Oxase_N"/>
</dbReference>
<dbReference type="InterPro" id="IPR012349">
    <property type="entry name" value="Split_barrel_FMN-bd"/>
</dbReference>
<organism evidence="2 3">
    <name type="scientific">Streptomyces mobaraensis</name>
    <name type="common">Streptoverticillium mobaraense</name>
    <dbReference type="NCBI Taxonomy" id="35621"/>
    <lineage>
        <taxon>Bacteria</taxon>
        <taxon>Bacillati</taxon>
        <taxon>Actinomycetota</taxon>
        <taxon>Actinomycetes</taxon>
        <taxon>Kitasatosporales</taxon>
        <taxon>Streptomycetaceae</taxon>
        <taxon>Streptomyces</taxon>
    </lineage>
</organism>
<evidence type="ECO:0000313" key="3">
    <source>
        <dbReference type="Proteomes" id="UP000327000"/>
    </source>
</evidence>
<accession>A0A5N5WA01</accession>
<dbReference type="RefSeq" id="WP_152263171.1">
    <property type="nucleotide sequence ID" value="NZ_VOKX01000015.1"/>
</dbReference>
<dbReference type="OrthoDB" id="4540122at2"/>
<dbReference type="Proteomes" id="UP000327000">
    <property type="component" value="Unassembled WGS sequence"/>
</dbReference>
<dbReference type="Gene3D" id="2.30.110.10">
    <property type="entry name" value="Electron Transport, Fmn-binding Protein, Chain A"/>
    <property type="match status" value="1"/>
</dbReference>
<comment type="caution">
    <text evidence="2">The sequence shown here is derived from an EMBL/GenBank/DDBJ whole genome shotgun (WGS) entry which is preliminary data.</text>
</comment>
<protein>
    <submittedName>
        <fullName evidence="2">Pyridoxamine 5'-phosphate oxidase family protein</fullName>
    </submittedName>
</protein>
<reference evidence="2 3" key="1">
    <citation type="journal article" date="2019" name="Microb. Cell Fact.">
        <title>Exploring novel herbicidin analogues by transcriptional regulator overexpression and MS/MS molecular networking.</title>
        <authorList>
            <person name="Shi Y."/>
            <person name="Gu R."/>
            <person name="Li Y."/>
            <person name="Wang X."/>
            <person name="Ren W."/>
            <person name="Li X."/>
            <person name="Wang L."/>
            <person name="Xie Y."/>
            <person name="Hong B."/>
        </authorList>
    </citation>
    <scope>NUCLEOTIDE SEQUENCE [LARGE SCALE GENOMIC DNA]</scope>
    <source>
        <strain evidence="2 3">US-43</strain>
    </source>
</reference>
<keyword evidence="3" id="KW-1185">Reference proteome</keyword>
<gene>
    <name evidence="2" type="ORF">FRZ00_09965</name>
</gene>
<evidence type="ECO:0000259" key="1">
    <source>
        <dbReference type="Pfam" id="PF01243"/>
    </source>
</evidence>
<sequence length="167" mass="18553">MYETPEDMKALQCLLDDSYAGAGPHLRRIIDEDRRLDAAGVVAALDGIKIMALATAGPSGDPRVGPVDGHFYRGRFYFGSGPDSVRVRHVRARPEVSATFFDGLRLQVTVHGKAVRVSPAEDPALENCLIELHGRALWGEWLKDMAWFRIDPRKMFTFHNPEPAKGP</sequence>
<dbReference type="EMBL" id="VOKX01000015">
    <property type="protein sequence ID" value="KAB7847682.1"/>
    <property type="molecule type" value="Genomic_DNA"/>
</dbReference>
<evidence type="ECO:0000313" key="2">
    <source>
        <dbReference type="EMBL" id="KAB7847682.1"/>
    </source>
</evidence>